<dbReference type="AlphaFoldDB" id="A0A402BH79"/>
<dbReference type="OrthoDB" id="152848at2"/>
<evidence type="ECO:0000256" key="1">
    <source>
        <dbReference type="SAM" id="Phobius"/>
    </source>
</evidence>
<evidence type="ECO:0000313" key="3">
    <source>
        <dbReference type="Proteomes" id="UP000287171"/>
    </source>
</evidence>
<dbReference type="Proteomes" id="UP000287171">
    <property type="component" value="Unassembled WGS sequence"/>
</dbReference>
<feature type="transmembrane region" description="Helical" evidence="1">
    <location>
        <begin position="23"/>
        <end position="41"/>
    </location>
</feature>
<evidence type="ECO:0000313" key="2">
    <source>
        <dbReference type="EMBL" id="GCE30733.1"/>
    </source>
</evidence>
<keyword evidence="1" id="KW-0472">Membrane</keyword>
<feature type="transmembrane region" description="Helical" evidence="1">
    <location>
        <begin position="119"/>
        <end position="136"/>
    </location>
</feature>
<name>A0A402BH79_9CHLR</name>
<feature type="transmembrane region" description="Helical" evidence="1">
    <location>
        <begin position="235"/>
        <end position="254"/>
    </location>
</feature>
<feature type="transmembrane region" description="Helical" evidence="1">
    <location>
        <begin position="171"/>
        <end position="192"/>
    </location>
</feature>
<feature type="transmembrane region" description="Helical" evidence="1">
    <location>
        <begin position="61"/>
        <end position="83"/>
    </location>
</feature>
<organism evidence="2 3">
    <name type="scientific">Dictyobacter alpinus</name>
    <dbReference type="NCBI Taxonomy" id="2014873"/>
    <lineage>
        <taxon>Bacteria</taxon>
        <taxon>Bacillati</taxon>
        <taxon>Chloroflexota</taxon>
        <taxon>Ktedonobacteria</taxon>
        <taxon>Ktedonobacterales</taxon>
        <taxon>Dictyobacteraceae</taxon>
        <taxon>Dictyobacter</taxon>
    </lineage>
</organism>
<keyword evidence="1" id="KW-0812">Transmembrane</keyword>
<accession>A0A402BH79</accession>
<dbReference type="RefSeq" id="WP_126630782.1">
    <property type="nucleotide sequence ID" value="NZ_BIFT01000002.1"/>
</dbReference>
<proteinExistence type="predicted"/>
<feature type="transmembrane region" description="Helical" evidence="1">
    <location>
        <begin position="143"/>
        <end position="165"/>
    </location>
</feature>
<dbReference type="EMBL" id="BIFT01000002">
    <property type="protein sequence ID" value="GCE30733.1"/>
    <property type="molecule type" value="Genomic_DNA"/>
</dbReference>
<keyword evidence="3" id="KW-1185">Reference proteome</keyword>
<reference evidence="3" key="1">
    <citation type="submission" date="2018-12" db="EMBL/GenBank/DDBJ databases">
        <title>Tengunoibacter tsumagoiensis gen. nov., sp. nov., Dictyobacter kobayashii sp. nov., D. alpinus sp. nov., and D. joshuensis sp. nov. and description of Dictyobacteraceae fam. nov. within the order Ktedonobacterales isolated from Tengu-no-mugimeshi.</title>
        <authorList>
            <person name="Wang C.M."/>
            <person name="Zheng Y."/>
            <person name="Sakai Y."/>
            <person name="Toyoda A."/>
            <person name="Minakuchi Y."/>
            <person name="Abe K."/>
            <person name="Yokota A."/>
            <person name="Yabe S."/>
        </authorList>
    </citation>
    <scope>NUCLEOTIDE SEQUENCE [LARGE SCALE GENOMIC DNA]</scope>
    <source>
        <strain evidence="3">Uno16</strain>
    </source>
</reference>
<gene>
    <name evidence="2" type="ORF">KDA_62170</name>
</gene>
<keyword evidence="1" id="KW-1133">Transmembrane helix</keyword>
<comment type="caution">
    <text evidence="2">The sequence shown here is derived from an EMBL/GenBank/DDBJ whole genome shotgun (WGS) entry which is preliminary data.</text>
</comment>
<sequence>MINQLAVFQGTFRYEFLMQIRRRSLWIGMLLIGALEIAIYARSPFVNQFVQRDLDLPMPQTLASLALLLNFFLPATFGCMIADRVPRDRRTKMEELFNALPGALSVRLLGKYLGSVCATLIPMLLFFLAGVSFILYRTGNFESILLAIPVFMIITLPGILFISAFSLACPAVMWVPLYQFCFVGYWFWGNFLSSRNGIPTLSDTLLAPAGKFMAVGIFGLNHMDVSATPIQGWESVLLLTALALVALGTLYIVLRWQQAVK</sequence>
<protein>
    <submittedName>
        <fullName evidence="2">Uncharacterized protein</fullName>
    </submittedName>
</protein>